<feature type="compositionally biased region" description="Polar residues" evidence="1">
    <location>
        <begin position="23"/>
        <end position="37"/>
    </location>
</feature>
<proteinExistence type="predicted"/>
<organism evidence="2">
    <name type="scientific">Alexandrium monilatum</name>
    <dbReference type="NCBI Taxonomy" id="311494"/>
    <lineage>
        <taxon>Eukaryota</taxon>
        <taxon>Sar</taxon>
        <taxon>Alveolata</taxon>
        <taxon>Dinophyceae</taxon>
        <taxon>Gonyaulacales</taxon>
        <taxon>Pyrocystaceae</taxon>
        <taxon>Alexandrium</taxon>
    </lineage>
</organism>
<sequence>MAAVLLPNCFERITGVHDPATPHFNTPPTTPRHQGSQRPDRRTMATPPATPPPQHSADKCREQPGTPTPALRQPMFVTPPSSPCGGRGEHTMPPPSRKAAGRLPLLRALQANSIQMAQRVLKADPDAAASLLWDDSMREPPLCAAVRLKCGAELVQLLMEHGADPRLVNREGRAPLNLLVECWRPAEVHMPMDFPELGVHMEAPSNEKAKCLKNALAVADVFARFGVDPGSPDATGLSPLDLAEAGGNTAFATYWHHLQALKVMRVLRRSLVSGHGDLAVLPPSLLTKLEAFVSHDTASPQCLKEAGLLPSLTDKPKLILV</sequence>
<reference evidence="2" key="1">
    <citation type="submission" date="2021-01" db="EMBL/GenBank/DDBJ databases">
        <authorList>
            <person name="Corre E."/>
            <person name="Pelletier E."/>
            <person name="Niang G."/>
            <person name="Scheremetjew M."/>
            <person name="Finn R."/>
            <person name="Kale V."/>
            <person name="Holt S."/>
            <person name="Cochrane G."/>
            <person name="Meng A."/>
            <person name="Brown T."/>
            <person name="Cohen L."/>
        </authorList>
    </citation>
    <scope>NUCLEOTIDE SEQUENCE</scope>
    <source>
        <strain evidence="2">CCMP3105</strain>
    </source>
</reference>
<accession>A0A7S4QXA3</accession>
<dbReference type="Gene3D" id="1.25.40.20">
    <property type="entry name" value="Ankyrin repeat-containing domain"/>
    <property type="match status" value="1"/>
</dbReference>
<dbReference type="InterPro" id="IPR036770">
    <property type="entry name" value="Ankyrin_rpt-contain_sf"/>
</dbReference>
<dbReference type="SUPFAM" id="SSF48403">
    <property type="entry name" value="Ankyrin repeat"/>
    <property type="match status" value="1"/>
</dbReference>
<dbReference type="EMBL" id="HBNR01038698">
    <property type="protein sequence ID" value="CAE4596196.1"/>
    <property type="molecule type" value="Transcribed_RNA"/>
</dbReference>
<name>A0A7S4QXA3_9DINO</name>
<protein>
    <submittedName>
        <fullName evidence="2">Uncharacterized protein</fullName>
    </submittedName>
</protein>
<dbReference type="AlphaFoldDB" id="A0A7S4QXA3"/>
<evidence type="ECO:0000313" key="2">
    <source>
        <dbReference type="EMBL" id="CAE4596196.1"/>
    </source>
</evidence>
<gene>
    <name evidence="2" type="ORF">AMON00008_LOCUS26754</name>
</gene>
<feature type="region of interest" description="Disordered" evidence="1">
    <location>
        <begin position="14"/>
        <end position="97"/>
    </location>
</feature>
<evidence type="ECO:0000256" key="1">
    <source>
        <dbReference type="SAM" id="MobiDB-lite"/>
    </source>
</evidence>